<dbReference type="SUPFAM" id="SSF51306">
    <property type="entry name" value="LexA/Signal peptidase"/>
    <property type="match status" value="1"/>
</dbReference>
<evidence type="ECO:0000259" key="1">
    <source>
        <dbReference type="Pfam" id="PF10502"/>
    </source>
</evidence>
<dbReference type="OrthoDB" id="1467636at2"/>
<evidence type="ECO:0000313" key="3">
    <source>
        <dbReference type="Proteomes" id="UP000217215"/>
    </source>
</evidence>
<dbReference type="CDD" id="cd06530">
    <property type="entry name" value="S26_SPase_I"/>
    <property type="match status" value="1"/>
</dbReference>
<dbReference type="InterPro" id="IPR036286">
    <property type="entry name" value="LexA/Signal_pep-like_sf"/>
</dbReference>
<feature type="domain" description="Peptidase S26" evidence="1">
    <location>
        <begin position="6"/>
        <end position="61"/>
    </location>
</feature>
<dbReference type="Pfam" id="PF10502">
    <property type="entry name" value="Peptidase_S26"/>
    <property type="match status" value="1"/>
</dbReference>
<reference evidence="2 3" key="1">
    <citation type="submission" date="2016-07" db="EMBL/GenBank/DDBJ databases">
        <title>High microdiversification within the ubiquitous acI lineage of Actinobacteria.</title>
        <authorList>
            <person name="Neuenschwander S.M."/>
            <person name="Salcher M."/>
            <person name="Ghai R."/>
            <person name="Pernthaler J."/>
        </authorList>
    </citation>
    <scope>NUCLEOTIDE SEQUENCE [LARGE SCALE GENOMIC DNA]</scope>
    <source>
        <strain evidence="2">MMS-IA-56</strain>
    </source>
</reference>
<proteinExistence type="predicted"/>
<dbReference type="Gene3D" id="2.10.109.10">
    <property type="entry name" value="Umud Fragment, subunit A"/>
    <property type="match status" value="1"/>
</dbReference>
<dbReference type="AlphaFoldDB" id="A0A249KFK9"/>
<sequence length="114" mass="12916">MAKHASMIIEGDSMEPTYSAGDWLMGRWANYKVTGLNRIKVGDVVVIERDEQPGIFYVKRVSETRLSGDQLPAIYLLSDNPAGTDSRTWGWIPVTSVRAKIQFRMKRARGRKKS</sequence>
<evidence type="ECO:0000313" key="2">
    <source>
        <dbReference type="EMBL" id="ASY15505.1"/>
    </source>
</evidence>
<dbReference type="GO" id="GO:0004252">
    <property type="term" value="F:serine-type endopeptidase activity"/>
    <property type="evidence" value="ECO:0007669"/>
    <property type="project" value="InterPro"/>
</dbReference>
<dbReference type="GO" id="GO:0006465">
    <property type="term" value="P:signal peptide processing"/>
    <property type="evidence" value="ECO:0007669"/>
    <property type="project" value="InterPro"/>
</dbReference>
<name>A0A249KFK9_9ACTN</name>
<dbReference type="InterPro" id="IPR019533">
    <property type="entry name" value="Peptidase_S26"/>
</dbReference>
<protein>
    <submittedName>
        <fullName evidence="2">S26 Type I signal peptidase</fullName>
    </submittedName>
</protein>
<accession>A0A249KFK9</accession>
<gene>
    <name evidence="2" type="ORF">A1sIA56_00945</name>
</gene>
<dbReference type="KEGG" id="psuf:A1sIA56_00945"/>
<dbReference type="RefSeq" id="WP_095673100.1">
    <property type="nucleotide sequence ID" value="NZ_CP016773.1"/>
</dbReference>
<keyword evidence="3" id="KW-1185">Reference proteome</keyword>
<dbReference type="EMBL" id="CP016773">
    <property type="protein sequence ID" value="ASY15505.1"/>
    <property type="molecule type" value="Genomic_DNA"/>
</dbReference>
<dbReference type="Proteomes" id="UP000217215">
    <property type="component" value="Chromosome"/>
</dbReference>
<organism evidence="2 3">
    <name type="scientific">Candidatus Planktophila sulfonica</name>
    <dbReference type="NCBI Taxonomy" id="1884904"/>
    <lineage>
        <taxon>Bacteria</taxon>
        <taxon>Bacillati</taxon>
        <taxon>Actinomycetota</taxon>
        <taxon>Actinomycetes</taxon>
        <taxon>Candidatus Nanopelagicales</taxon>
        <taxon>Candidatus Nanopelagicaceae</taxon>
        <taxon>Candidatus Planktophila</taxon>
    </lineage>
</organism>